<sequence length="327" mass="35712">MSFLFGGHLHLNVPIAYPPSTPLTEVVVQALSSEAYISATTFPSAFQAWLYSLPSVSREGVYETTSSTSTNGLSPFDGISHTQPLRYAIKATAPTLRGLVSCGTKIYVITSECKVDGMDHGSLGSMESGEYEIDESFLESGVLDQRARPEISLASLPALQDLEDDHTMYAHTRELGRLGVLSGDWAIIRPSNNHCCRLVRIRAGESVSRAERALYASPILLRNIIRDAIGTNVNICPTPFGSGAPTIPTARVATIARISSPVAVDKTYQHAFLQKLHEHFHHRPRLMQQGDIIAVALDTDDAHWTTHSDDGRELSVHADGMDAEYLQ</sequence>
<protein>
    <submittedName>
        <fullName evidence="1">Uncharacterized protein</fullName>
    </submittedName>
</protein>
<proteinExistence type="predicted"/>
<organism evidence="1 2">
    <name type="scientific">Phlebia brevispora</name>
    <dbReference type="NCBI Taxonomy" id="194682"/>
    <lineage>
        <taxon>Eukaryota</taxon>
        <taxon>Fungi</taxon>
        <taxon>Dikarya</taxon>
        <taxon>Basidiomycota</taxon>
        <taxon>Agaricomycotina</taxon>
        <taxon>Agaricomycetes</taxon>
        <taxon>Polyporales</taxon>
        <taxon>Meruliaceae</taxon>
        <taxon>Phlebia</taxon>
    </lineage>
</organism>
<evidence type="ECO:0000313" key="2">
    <source>
        <dbReference type="Proteomes" id="UP001148662"/>
    </source>
</evidence>
<accession>A0ACC1RHN7</accession>
<name>A0ACC1RHN7_9APHY</name>
<comment type="caution">
    <text evidence="1">The sequence shown here is derived from an EMBL/GenBank/DDBJ whole genome shotgun (WGS) entry which is preliminary data.</text>
</comment>
<dbReference type="Proteomes" id="UP001148662">
    <property type="component" value="Unassembled WGS sequence"/>
</dbReference>
<gene>
    <name evidence="1" type="ORF">NM688_g9257</name>
</gene>
<dbReference type="EMBL" id="JANHOG010002808">
    <property type="protein sequence ID" value="KAJ3519742.1"/>
    <property type="molecule type" value="Genomic_DNA"/>
</dbReference>
<evidence type="ECO:0000313" key="1">
    <source>
        <dbReference type="EMBL" id="KAJ3519742.1"/>
    </source>
</evidence>
<keyword evidence="2" id="KW-1185">Reference proteome</keyword>
<reference evidence="1" key="1">
    <citation type="submission" date="2022-07" db="EMBL/GenBank/DDBJ databases">
        <title>Genome Sequence of Phlebia brevispora.</title>
        <authorList>
            <person name="Buettner E."/>
        </authorList>
    </citation>
    <scope>NUCLEOTIDE SEQUENCE</scope>
    <source>
        <strain evidence="1">MPL23</strain>
    </source>
</reference>